<dbReference type="WBParaSite" id="GPUH_0000908101-mRNA-1">
    <property type="protein sequence ID" value="GPUH_0000908101-mRNA-1"/>
    <property type="gene ID" value="GPUH_0000908101"/>
</dbReference>
<protein>
    <submittedName>
        <fullName evidence="3">DUF1330 domain-containing protein</fullName>
    </submittedName>
</protein>
<keyword evidence="2" id="KW-1185">Reference proteome</keyword>
<dbReference type="EMBL" id="UYRT01028536">
    <property type="protein sequence ID" value="VDK67859.1"/>
    <property type="molecule type" value="Genomic_DNA"/>
</dbReference>
<reference evidence="3" key="1">
    <citation type="submission" date="2016-06" db="UniProtKB">
        <authorList>
            <consortium name="WormBaseParasite"/>
        </authorList>
    </citation>
    <scope>IDENTIFICATION</scope>
</reference>
<evidence type="ECO:0000313" key="1">
    <source>
        <dbReference type="EMBL" id="VDK67859.1"/>
    </source>
</evidence>
<proteinExistence type="predicted"/>
<gene>
    <name evidence="1" type="ORF">GPUH_LOCUS9074</name>
</gene>
<evidence type="ECO:0000313" key="3">
    <source>
        <dbReference type="WBParaSite" id="GPUH_0000908101-mRNA-1"/>
    </source>
</evidence>
<organism evidence="3">
    <name type="scientific">Gongylonema pulchrum</name>
    <dbReference type="NCBI Taxonomy" id="637853"/>
    <lineage>
        <taxon>Eukaryota</taxon>
        <taxon>Metazoa</taxon>
        <taxon>Ecdysozoa</taxon>
        <taxon>Nematoda</taxon>
        <taxon>Chromadorea</taxon>
        <taxon>Rhabditida</taxon>
        <taxon>Spirurina</taxon>
        <taxon>Spiruromorpha</taxon>
        <taxon>Spiruroidea</taxon>
        <taxon>Gongylonematidae</taxon>
        <taxon>Gongylonema</taxon>
    </lineage>
</organism>
<evidence type="ECO:0000313" key="2">
    <source>
        <dbReference type="Proteomes" id="UP000271098"/>
    </source>
</evidence>
<accession>A0A183DK30</accession>
<sequence>MPYDENASEFCGVLVDPDDFVEFDEKRLQHHGPGEYGRKQYQELNESGGVFAAYPTVGCPYFATVFMKHC</sequence>
<reference evidence="1 2" key="2">
    <citation type="submission" date="2018-11" db="EMBL/GenBank/DDBJ databases">
        <authorList>
            <consortium name="Pathogen Informatics"/>
        </authorList>
    </citation>
    <scope>NUCLEOTIDE SEQUENCE [LARGE SCALE GENOMIC DNA]</scope>
</reference>
<dbReference type="AlphaFoldDB" id="A0A183DK30"/>
<dbReference type="Proteomes" id="UP000271098">
    <property type="component" value="Unassembled WGS sequence"/>
</dbReference>
<name>A0A183DK30_9BILA</name>